<feature type="domain" description="Carrier" evidence="11">
    <location>
        <begin position="2437"/>
        <end position="2515"/>
    </location>
</feature>
<dbReference type="Gene3D" id="3.10.129.110">
    <property type="entry name" value="Polyketide synthase dehydratase"/>
    <property type="match status" value="1"/>
</dbReference>
<dbReference type="InterPro" id="IPR032821">
    <property type="entry name" value="PKS_assoc"/>
</dbReference>
<dbReference type="InterPro" id="IPR049551">
    <property type="entry name" value="PKS_DH_C"/>
</dbReference>
<dbReference type="Proteomes" id="UP000800092">
    <property type="component" value="Unassembled WGS sequence"/>
</dbReference>
<keyword evidence="2" id="KW-0597">Phosphoprotein</keyword>
<dbReference type="Pfam" id="PF13602">
    <property type="entry name" value="ADH_zinc_N_2"/>
    <property type="match status" value="1"/>
</dbReference>
<dbReference type="InterPro" id="IPR050091">
    <property type="entry name" value="PKS_NRPS_Biosynth_Enz"/>
</dbReference>
<keyword evidence="7" id="KW-0511">Multifunctional enzyme</keyword>
<dbReference type="SMART" id="SM00823">
    <property type="entry name" value="PKS_PP"/>
    <property type="match status" value="1"/>
</dbReference>
<keyword evidence="8" id="KW-0012">Acyltransferase</keyword>
<dbReference type="InterPro" id="IPR036736">
    <property type="entry name" value="ACP-like_sf"/>
</dbReference>
<dbReference type="GO" id="GO:0031177">
    <property type="term" value="F:phosphopantetheine binding"/>
    <property type="evidence" value="ECO:0007669"/>
    <property type="project" value="InterPro"/>
</dbReference>
<dbReference type="InterPro" id="IPR036291">
    <property type="entry name" value="NAD(P)-bd_dom_sf"/>
</dbReference>
<dbReference type="CDD" id="cd02440">
    <property type="entry name" value="AdoMet_MTases"/>
    <property type="match status" value="1"/>
</dbReference>
<feature type="region of interest" description="N-terminal hotdog fold" evidence="9">
    <location>
        <begin position="955"/>
        <end position="1083"/>
    </location>
</feature>
<dbReference type="SUPFAM" id="SSF50129">
    <property type="entry name" value="GroES-like"/>
    <property type="match status" value="1"/>
</dbReference>
<dbReference type="PROSITE" id="PS00012">
    <property type="entry name" value="PHOSPHOPANTETHEINE"/>
    <property type="match status" value="1"/>
</dbReference>
<dbReference type="SMART" id="SM00826">
    <property type="entry name" value="PKS_DH"/>
    <property type="match status" value="1"/>
</dbReference>
<accession>A0A6A6H5G7</accession>
<proteinExistence type="predicted"/>
<evidence type="ECO:0000259" key="13">
    <source>
        <dbReference type="PROSITE" id="PS52019"/>
    </source>
</evidence>
<dbReference type="Pfam" id="PF00698">
    <property type="entry name" value="Acyl_transf_1"/>
    <property type="match status" value="1"/>
</dbReference>
<dbReference type="GO" id="GO:0008168">
    <property type="term" value="F:methyltransferase activity"/>
    <property type="evidence" value="ECO:0007669"/>
    <property type="project" value="UniProtKB-KW"/>
</dbReference>
<dbReference type="InterPro" id="IPR001227">
    <property type="entry name" value="Ac_transferase_dom_sf"/>
</dbReference>
<dbReference type="OrthoDB" id="329835at2759"/>
<evidence type="ECO:0000256" key="1">
    <source>
        <dbReference type="ARBA" id="ARBA00022450"/>
    </source>
</evidence>
<dbReference type="InterPro" id="IPR042104">
    <property type="entry name" value="PKS_dehydratase_sf"/>
</dbReference>
<dbReference type="InterPro" id="IPR020807">
    <property type="entry name" value="PKS_DH"/>
</dbReference>
<evidence type="ECO:0000256" key="4">
    <source>
        <dbReference type="ARBA" id="ARBA00022679"/>
    </source>
</evidence>
<evidence type="ECO:0000313" key="14">
    <source>
        <dbReference type="EMBL" id="KAF2232763.1"/>
    </source>
</evidence>
<dbReference type="Gene3D" id="3.30.70.3290">
    <property type="match status" value="1"/>
</dbReference>
<keyword evidence="15" id="KW-1185">Reference proteome</keyword>
<dbReference type="Pfam" id="PF23114">
    <property type="entry name" value="NAD-bd_HRPKS_sdrA"/>
    <property type="match status" value="1"/>
</dbReference>
<dbReference type="InterPro" id="IPR020841">
    <property type="entry name" value="PKS_Beta-ketoAc_synthase_dom"/>
</dbReference>
<feature type="domain" description="PKS/mFAS DH" evidence="13">
    <location>
        <begin position="955"/>
        <end position="1237"/>
    </location>
</feature>
<dbReference type="Pfam" id="PF08240">
    <property type="entry name" value="ADH_N"/>
    <property type="match status" value="1"/>
</dbReference>
<evidence type="ECO:0000259" key="12">
    <source>
        <dbReference type="PROSITE" id="PS52004"/>
    </source>
</evidence>
<evidence type="ECO:0000256" key="2">
    <source>
        <dbReference type="ARBA" id="ARBA00022553"/>
    </source>
</evidence>
<evidence type="ECO:0000256" key="8">
    <source>
        <dbReference type="ARBA" id="ARBA00023315"/>
    </source>
</evidence>
<keyword evidence="3" id="KW-0489">Methyltransferase</keyword>
<dbReference type="InterPro" id="IPR016039">
    <property type="entry name" value="Thiolase-like"/>
</dbReference>
<dbReference type="Pfam" id="PF08242">
    <property type="entry name" value="Methyltransf_12"/>
    <property type="match status" value="1"/>
</dbReference>
<name>A0A6A6H5G7_VIRVR</name>
<keyword evidence="1" id="KW-0596">Phosphopantetheine</keyword>
<evidence type="ECO:0000256" key="7">
    <source>
        <dbReference type="ARBA" id="ARBA00023268"/>
    </source>
</evidence>
<evidence type="ECO:0000256" key="5">
    <source>
        <dbReference type="ARBA" id="ARBA00022857"/>
    </source>
</evidence>
<dbReference type="SMART" id="SM00822">
    <property type="entry name" value="PKS_KR"/>
    <property type="match status" value="1"/>
</dbReference>
<dbReference type="GO" id="GO:0016491">
    <property type="term" value="F:oxidoreductase activity"/>
    <property type="evidence" value="ECO:0007669"/>
    <property type="project" value="UniProtKB-KW"/>
</dbReference>
<dbReference type="SMART" id="SM00827">
    <property type="entry name" value="PKS_AT"/>
    <property type="match status" value="1"/>
</dbReference>
<dbReference type="PANTHER" id="PTHR43775">
    <property type="entry name" value="FATTY ACID SYNTHASE"/>
    <property type="match status" value="1"/>
</dbReference>
<dbReference type="Pfam" id="PF21089">
    <property type="entry name" value="PKS_DH_N"/>
    <property type="match status" value="1"/>
</dbReference>
<feature type="region of interest" description="C-terminal hotdog fold" evidence="9">
    <location>
        <begin position="1093"/>
        <end position="1237"/>
    </location>
</feature>
<dbReference type="InterPro" id="IPR056501">
    <property type="entry name" value="NAD-bd_HRPKS_sdrA"/>
</dbReference>
<dbReference type="GO" id="GO:0030639">
    <property type="term" value="P:polyketide biosynthetic process"/>
    <property type="evidence" value="ECO:0007669"/>
    <property type="project" value="UniProtKB-ARBA"/>
</dbReference>
<dbReference type="GO" id="GO:0006633">
    <property type="term" value="P:fatty acid biosynthetic process"/>
    <property type="evidence" value="ECO:0007669"/>
    <property type="project" value="TreeGrafter"/>
</dbReference>
<evidence type="ECO:0000256" key="10">
    <source>
        <dbReference type="SAM" id="MobiDB-lite"/>
    </source>
</evidence>
<dbReference type="PROSITE" id="PS52019">
    <property type="entry name" value="PKS_MFAS_DH"/>
    <property type="match status" value="1"/>
</dbReference>
<dbReference type="InterPro" id="IPR014031">
    <property type="entry name" value="Ketoacyl_synth_C"/>
</dbReference>
<dbReference type="InterPro" id="IPR049900">
    <property type="entry name" value="PKS_mFAS_DH"/>
</dbReference>
<dbReference type="InterPro" id="IPR020806">
    <property type="entry name" value="PKS_PP-bd"/>
</dbReference>
<dbReference type="CDD" id="cd05195">
    <property type="entry name" value="enoyl_red"/>
    <property type="match status" value="1"/>
</dbReference>
<dbReference type="Pfam" id="PF02801">
    <property type="entry name" value="Ketoacyl-synt_C"/>
    <property type="match status" value="1"/>
</dbReference>
<dbReference type="InterPro" id="IPR006162">
    <property type="entry name" value="Ppantetheine_attach_site"/>
</dbReference>
<dbReference type="Pfam" id="PF08659">
    <property type="entry name" value="KR"/>
    <property type="match status" value="1"/>
</dbReference>
<evidence type="ECO:0000256" key="9">
    <source>
        <dbReference type="PROSITE-ProRule" id="PRU01363"/>
    </source>
</evidence>
<dbReference type="SUPFAM" id="SSF47336">
    <property type="entry name" value="ACP-like"/>
    <property type="match status" value="1"/>
</dbReference>
<feature type="region of interest" description="Disordered" evidence="10">
    <location>
        <begin position="2519"/>
        <end position="2545"/>
    </location>
</feature>
<dbReference type="Pfam" id="PF14765">
    <property type="entry name" value="PS-DH"/>
    <property type="match status" value="1"/>
</dbReference>
<feature type="active site" description="Proton acceptor; for dehydratase activity" evidence="9">
    <location>
        <position position="987"/>
    </location>
</feature>
<organism evidence="14 15">
    <name type="scientific">Viridothelium virens</name>
    <name type="common">Speckled blister lichen</name>
    <name type="synonym">Trypethelium virens</name>
    <dbReference type="NCBI Taxonomy" id="1048519"/>
    <lineage>
        <taxon>Eukaryota</taxon>
        <taxon>Fungi</taxon>
        <taxon>Dikarya</taxon>
        <taxon>Ascomycota</taxon>
        <taxon>Pezizomycotina</taxon>
        <taxon>Dothideomycetes</taxon>
        <taxon>Dothideomycetes incertae sedis</taxon>
        <taxon>Trypetheliales</taxon>
        <taxon>Trypetheliaceae</taxon>
        <taxon>Viridothelium</taxon>
    </lineage>
</organism>
<dbReference type="InterPro" id="IPR013217">
    <property type="entry name" value="Methyltransf_12"/>
</dbReference>
<dbReference type="SMART" id="SM00825">
    <property type="entry name" value="PKS_KS"/>
    <property type="match status" value="1"/>
</dbReference>
<dbReference type="Gene3D" id="3.40.366.10">
    <property type="entry name" value="Malonyl-Coenzyme A Acyl Carrier Protein, domain 2"/>
    <property type="match status" value="1"/>
</dbReference>
<gene>
    <name evidence="14" type="ORF">EV356DRAFT_534281</name>
</gene>
<keyword evidence="6" id="KW-0560">Oxidoreductase</keyword>
<dbReference type="SMART" id="SM00829">
    <property type="entry name" value="PKS_ER"/>
    <property type="match status" value="1"/>
</dbReference>
<feature type="active site" description="Proton donor; for dehydratase activity" evidence="9">
    <location>
        <position position="1154"/>
    </location>
</feature>
<dbReference type="SUPFAM" id="SSF55048">
    <property type="entry name" value="Probable ACP-binding domain of malonyl-CoA ACP transacylase"/>
    <property type="match status" value="1"/>
</dbReference>
<dbReference type="EMBL" id="ML991812">
    <property type="protein sequence ID" value="KAF2232763.1"/>
    <property type="molecule type" value="Genomic_DNA"/>
</dbReference>
<protein>
    <submittedName>
        <fullName evidence="14">Putative polyketide synthase</fullName>
    </submittedName>
</protein>
<dbReference type="InterPro" id="IPR049552">
    <property type="entry name" value="PKS_DH_N"/>
</dbReference>
<dbReference type="Pfam" id="PF00109">
    <property type="entry name" value="ketoacyl-synt"/>
    <property type="match status" value="1"/>
</dbReference>
<dbReference type="InterPro" id="IPR014030">
    <property type="entry name" value="Ketoacyl_synth_N"/>
</dbReference>
<dbReference type="InterPro" id="IPR016036">
    <property type="entry name" value="Malonyl_transacylase_ACP-bd"/>
</dbReference>
<dbReference type="GO" id="GO:0032259">
    <property type="term" value="P:methylation"/>
    <property type="evidence" value="ECO:0007669"/>
    <property type="project" value="UniProtKB-KW"/>
</dbReference>
<dbReference type="SUPFAM" id="SSF53335">
    <property type="entry name" value="S-adenosyl-L-methionine-dependent methyltransferases"/>
    <property type="match status" value="1"/>
</dbReference>
<evidence type="ECO:0000256" key="6">
    <source>
        <dbReference type="ARBA" id="ARBA00023002"/>
    </source>
</evidence>
<dbReference type="PANTHER" id="PTHR43775:SF49">
    <property type="entry name" value="SYNTHASE, PUTATIVE (JCVI)-RELATED"/>
    <property type="match status" value="1"/>
</dbReference>
<dbReference type="InterPro" id="IPR020843">
    <property type="entry name" value="ER"/>
</dbReference>
<dbReference type="InterPro" id="IPR013154">
    <property type="entry name" value="ADH-like_N"/>
</dbReference>
<dbReference type="CDD" id="cd00833">
    <property type="entry name" value="PKS"/>
    <property type="match status" value="1"/>
</dbReference>
<feature type="domain" description="Ketosynthase family 3 (KS3)" evidence="12">
    <location>
        <begin position="73"/>
        <end position="491"/>
    </location>
</feature>
<feature type="region of interest" description="Disordered" evidence="10">
    <location>
        <begin position="1"/>
        <end position="22"/>
    </location>
</feature>
<dbReference type="Pfam" id="PF16197">
    <property type="entry name" value="KAsynt_C_assoc"/>
    <property type="match status" value="1"/>
</dbReference>
<evidence type="ECO:0000256" key="3">
    <source>
        <dbReference type="ARBA" id="ARBA00022603"/>
    </source>
</evidence>
<dbReference type="SUPFAM" id="SSF53901">
    <property type="entry name" value="Thiolase-like"/>
    <property type="match status" value="1"/>
</dbReference>
<dbReference type="InterPro" id="IPR014043">
    <property type="entry name" value="Acyl_transferase_dom"/>
</dbReference>
<sequence length="2545" mass="279715">MAAEVLRQMPHVNGGTKEHSKSKINAVDHYQNLANDVTNKAGKEGDGIANGVADGVTKDLAEIDLQDADMSNYEPIAIIGCGMRLPGDVRSGEALWNLLDSKRDGRCRVPPDRYNIDAFHGPGKLGHVSTEHGYFLDYVNLAEIDTSFWSTNGREVGEMDPQQRLALEVVYECLQNSGTTAWKGRKIGAYVGIFGQDWADMMARDTHNTGIYRLTGYGDFFVANRISYEFGFEGPSMVIRTACSSSLTGLHEACLGIHKGECDSAMVVGTNLIMQPDMTIAASEQGLLAPDGRCKTFDESADGYARGEAVVAVHIKKLSDAVRDNDPIRAVIRSSCANADGRTSGLSQPSSASHEALMRRSHKLAGIRDVSNTAMIECHGTGTYVGDPLESMAVARVFGDAGVFIGSIKPNVGHSEGASGVTAIIKMMLALERRLIPPNINFKTPNTKIPFEKYKLKVPTETLPWPADRAERVGVNSYGIGGSNAHILLESAASMGAGRPPYTPRATQDHYLLTFSASHPTALTKLIQEHETYLRAHPERISDLSYTLNVRRQPLQHRAFSIVKADSVTELLQISPVSKAGVAYELTYVFTGQGAQWARMGASLLESNETFRKSIDEMELALDECEDPPDWSLAAELLKPEKTTRLSIAEFSQPCCTAVQVALVNVLRTWNLKPSAVVGHSSGEIGAAYAAGALTAAEAIRIAYYRGQVTKEIKSKGGMAATGLGRSAVAPFLKSGVIVGCENSPNSTTLSGDLEVLEEVMKSIEEAYPETLVRTLRVDCAYHSHHMKAVKSKYTAAIGDIQPREPDVAFFSSVLGTTLDRRYLDAEYWAENLVSPVLFSPAITELLKRTTSPQVFLEVGPHSALAGPLRQILRTGNASQSEYISTLVRGEDAVPAPLNCVGNLFQHGIDLNWGSITPAGVTLVDLPTYPWQREGNFWNESRLSKGWRLRNFPKHDLLGSRVIEASGYDPTWRNLLTLDDIPWVRDHDIAQDIVFPGAGYVAMAGEAIRQLTGSPDFTVREVTISSALVLHEGVAREAITHLSAVHLNSASDAVWHDFTISSLNGEVWTKHVSGQVRGGSDFDVAVPQIKTRSRQVSSNKWYSVMKRFGLNYGPRFQGMKRITADVFAHEAVASIDNSVNPSESVYAIHPSTIDCTFQLFSVAAAKGLSRLFAQLCVPTFIEELYIKPTSDEILVEASTESTPKGAFQGDAVGISRGETVFYMKKLKLSPLADAEDARGDDPHAAVELVWKPDLHFVDNASLMPLAEHATGRGELSFAVERMALASMIESSYLLADKEPHQPFLSKYRTWLDKVRQKALNGAYPHVADCQEIARMSSTDRRALIESSYGEMASTEAWPISAAVYRIFHASEDIFLGNTDALEVLMEDDVLTKVYDFGRISEFRDFLMLLAHDKPNLKILEVGAGTGGLTSTLLPHLKSGHPESPRNYFSYVYSDVSAGFFASAKDRFKDYDAIEYKLLDISKDPMEQGFEPESFDLIVASNVLHATSNLRETLSNVRKLLSPKGRLFLQELSPPVKWVNFVMGTFHGWWLGEDDGRVEEPYISPSKWDKVLRQAGFDGVHSLQHGDCFNANMVALPARPAVKKQLTLIVDGHLTSTTNEAASVLRRKGYQLDICVLGETPPSGQDIIALVDVGGPFLHNIDEKGYLRLHEMLQNCKDSGILWVTGAAQVKCSDPRYGMVLGMARTLRNELSLDIGTLELEKFDSQGWEALAAVLPEFQRRAHDCELSPSLEWAFVDGLIQIPRFHWTSVNKQLLAPDSPHSARKLQIGKRGFFNSLYWKQHNFAEPERDYVQVRNCAVGLNPRDVLMLMGVVDESKVEGEGLGLESAGIVEKVGPEVKDLAPGDRCVVLATGTFSTTLTTTEDRCVKLPDSLSFVDAASMAIAYSTAFYSLTDIARVEKGQTVLIHGACGSIGLAAIQVCRIIGAQVFCSVGSDEKTTHLVEGYDIPKNRIFNSRDLSFQRHLLEATNGHGVDIALNFRAGEMLHASWKCVAEFGSLLHMAERDLAGKGSLPQDLFGRNRSCVGLDFARVCSEKPWIASRVLKKTMELYEQGDIRLITPVTNFDATEVEDAMRFMQKGDHIGSVVVTLPQDTENLPMQPSKQKFQLRDDASYLLVGGLGGLGQAIAVWMAEAGCREIIFLSRSAKNDERYSAFVQELSAIGCTAIMVQGSVVDAAAVETAISYATKPVRGIIQASMVLRDTAFPSMSFEDWQAAVGPKVEGTWNLHKVSLRQNLKLDFLLLFSSWSGLVGLRGQANYASGNSFLDAFTQYRRGRGLPAVAIDIGVMEDIGYVSRNTQVLENFRMTSTYVLYEQDLLDSLQLMIQRSMPPSLEHAPLATTVQKPGSYEYISKGQLALGVRSTQRLSAPNNRTVWKNDPRMALYHNMESQDNSISAPTNEQLKQFIAEAVLNPSILDTDEAVNFLATEIGKTLSSFMMRSEDSLSLQESPNSLGVDSLLSIELRNWFRSRLGFEIAVLEILNATSILDLGKHSAEMLKKRFASGDEQKTSDQAEREELKKYFDMKAP</sequence>
<dbReference type="GO" id="GO:0004312">
    <property type="term" value="F:fatty acid synthase activity"/>
    <property type="evidence" value="ECO:0007669"/>
    <property type="project" value="TreeGrafter"/>
</dbReference>
<dbReference type="SUPFAM" id="SSF51735">
    <property type="entry name" value="NAD(P)-binding Rossmann-fold domains"/>
    <property type="match status" value="2"/>
</dbReference>
<dbReference type="Gene3D" id="3.40.50.150">
    <property type="entry name" value="Vaccinia Virus protein VP39"/>
    <property type="match status" value="1"/>
</dbReference>
<dbReference type="PROSITE" id="PS50075">
    <property type="entry name" value="CARRIER"/>
    <property type="match status" value="1"/>
</dbReference>
<keyword evidence="5" id="KW-0521">NADP</keyword>
<dbReference type="Gene3D" id="3.40.47.10">
    <property type="match status" value="1"/>
</dbReference>
<dbReference type="InterPro" id="IPR029063">
    <property type="entry name" value="SAM-dependent_MTases_sf"/>
</dbReference>
<keyword evidence="4" id="KW-0808">Transferase</keyword>
<evidence type="ECO:0000313" key="15">
    <source>
        <dbReference type="Proteomes" id="UP000800092"/>
    </source>
</evidence>
<dbReference type="InterPro" id="IPR011032">
    <property type="entry name" value="GroES-like_sf"/>
</dbReference>
<dbReference type="Gene3D" id="3.40.50.720">
    <property type="entry name" value="NAD(P)-binding Rossmann-like Domain"/>
    <property type="match status" value="1"/>
</dbReference>
<dbReference type="SUPFAM" id="SSF52151">
    <property type="entry name" value="FabD/lysophospholipase-like"/>
    <property type="match status" value="1"/>
</dbReference>
<dbReference type="InterPro" id="IPR013968">
    <property type="entry name" value="PKS_KR"/>
</dbReference>
<dbReference type="Gene3D" id="3.90.180.10">
    <property type="entry name" value="Medium-chain alcohol dehydrogenases, catalytic domain"/>
    <property type="match status" value="1"/>
</dbReference>
<reference evidence="14" key="1">
    <citation type="journal article" date="2020" name="Stud. Mycol.">
        <title>101 Dothideomycetes genomes: a test case for predicting lifestyles and emergence of pathogens.</title>
        <authorList>
            <person name="Haridas S."/>
            <person name="Albert R."/>
            <person name="Binder M."/>
            <person name="Bloem J."/>
            <person name="Labutti K."/>
            <person name="Salamov A."/>
            <person name="Andreopoulos B."/>
            <person name="Baker S."/>
            <person name="Barry K."/>
            <person name="Bills G."/>
            <person name="Bluhm B."/>
            <person name="Cannon C."/>
            <person name="Castanera R."/>
            <person name="Culley D."/>
            <person name="Daum C."/>
            <person name="Ezra D."/>
            <person name="Gonzalez J."/>
            <person name="Henrissat B."/>
            <person name="Kuo A."/>
            <person name="Liang C."/>
            <person name="Lipzen A."/>
            <person name="Lutzoni F."/>
            <person name="Magnuson J."/>
            <person name="Mondo S."/>
            <person name="Nolan M."/>
            <person name="Ohm R."/>
            <person name="Pangilinan J."/>
            <person name="Park H.-J."/>
            <person name="Ramirez L."/>
            <person name="Alfaro M."/>
            <person name="Sun H."/>
            <person name="Tritt A."/>
            <person name="Yoshinaga Y."/>
            <person name="Zwiers L.-H."/>
            <person name="Turgeon B."/>
            <person name="Goodwin S."/>
            <person name="Spatafora J."/>
            <person name="Crous P."/>
            <person name="Grigoriev I."/>
        </authorList>
    </citation>
    <scope>NUCLEOTIDE SEQUENCE</scope>
    <source>
        <strain evidence="14">Tuck. ex Michener</strain>
    </source>
</reference>
<dbReference type="Pfam" id="PF00550">
    <property type="entry name" value="PP-binding"/>
    <property type="match status" value="1"/>
</dbReference>
<dbReference type="InterPro" id="IPR057326">
    <property type="entry name" value="KR_dom"/>
</dbReference>
<evidence type="ECO:0000259" key="11">
    <source>
        <dbReference type="PROSITE" id="PS50075"/>
    </source>
</evidence>
<dbReference type="PROSITE" id="PS52004">
    <property type="entry name" value="KS3_2"/>
    <property type="match status" value="1"/>
</dbReference>
<dbReference type="InterPro" id="IPR009081">
    <property type="entry name" value="PP-bd_ACP"/>
</dbReference>
<dbReference type="InterPro" id="IPR016035">
    <property type="entry name" value="Acyl_Trfase/lysoPLipase"/>
</dbReference>